<accession>A0AAV7DNT0</accession>
<gene>
    <name evidence="2" type="ORF">GDO81_002933</name>
</gene>
<evidence type="ECO:0000313" key="3">
    <source>
        <dbReference type="Proteomes" id="UP000824782"/>
    </source>
</evidence>
<protein>
    <submittedName>
        <fullName evidence="2">Uncharacterized protein</fullName>
    </submittedName>
</protein>
<dbReference type="Proteomes" id="UP000824782">
    <property type="component" value="Unassembled WGS sequence"/>
</dbReference>
<evidence type="ECO:0000256" key="1">
    <source>
        <dbReference type="SAM" id="MobiDB-lite"/>
    </source>
</evidence>
<sequence length="78" mass="8999">MRQGAHVRPPGPVLAKDAKPTPCRLMDTTLILYVCIKHSETQRKGINRSREETPRIAEQRQSTGEGKRQQRIRYNTGW</sequence>
<feature type="compositionally biased region" description="Basic and acidic residues" evidence="1">
    <location>
        <begin position="43"/>
        <end position="58"/>
    </location>
</feature>
<proteinExistence type="predicted"/>
<feature type="region of interest" description="Disordered" evidence="1">
    <location>
        <begin position="43"/>
        <end position="78"/>
    </location>
</feature>
<dbReference type="AlphaFoldDB" id="A0AAV7DNT0"/>
<reference evidence="2" key="1">
    <citation type="thesis" date="2020" institute="ProQuest LLC" country="789 East Eisenhower Parkway, Ann Arbor, MI, USA">
        <title>Comparative Genomics and Chromosome Evolution.</title>
        <authorList>
            <person name="Mudd A.B."/>
        </authorList>
    </citation>
    <scope>NUCLEOTIDE SEQUENCE</scope>
    <source>
        <strain evidence="2">237g6f4</strain>
        <tissue evidence="2">Blood</tissue>
    </source>
</reference>
<comment type="caution">
    <text evidence="2">The sequence shown here is derived from an EMBL/GenBank/DDBJ whole genome shotgun (WGS) entry which is preliminary data.</text>
</comment>
<name>A0AAV7DNT0_ENGPU</name>
<keyword evidence="3" id="KW-1185">Reference proteome</keyword>
<evidence type="ECO:0000313" key="2">
    <source>
        <dbReference type="EMBL" id="KAG8599200.1"/>
    </source>
</evidence>
<organism evidence="2 3">
    <name type="scientific">Engystomops pustulosus</name>
    <name type="common">Tungara frog</name>
    <name type="synonym">Physalaemus pustulosus</name>
    <dbReference type="NCBI Taxonomy" id="76066"/>
    <lineage>
        <taxon>Eukaryota</taxon>
        <taxon>Metazoa</taxon>
        <taxon>Chordata</taxon>
        <taxon>Craniata</taxon>
        <taxon>Vertebrata</taxon>
        <taxon>Euteleostomi</taxon>
        <taxon>Amphibia</taxon>
        <taxon>Batrachia</taxon>
        <taxon>Anura</taxon>
        <taxon>Neobatrachia</taxon>
        <taxon>Hyloidea</taxon>
        <taxon>Leptodactylidae</taxon>
        <taxon>Leiuperinae</taxon>
        <taxon>Engystomops</taxon>
    </lineage>
</organism>
<dbReference type="EMBL" id="WNYA01000001">
    <property type="protein sequence ID" value="KAG8599200.1"/>
    <property type="molecule type" value="Genomic_DNA"/>
</dbReference>